<evidence type="ECO:0000256" key="4">
    <source>
        <dbReference type="ARBA" id="ARBA00022737"/>
    </source>
</evidence>
<evidence type="ECO:0000256" key="5">
    <source>
        <dbReference type="ARBA" id="ARBA00023128"/>
    </source>
</evidence>
<dbReference type="RefSeq" id="XP_067546198.1">
    <property type="nucleotide sequence ID" value="XM_067693815.1"/>
</dbReference>
<evidence type="ECO:0000256" key="7">
    <source>
        <dbReference type="PIRSR" id="PIRSR627179-50"/>
    </source>
</evidence>
<dbReference type="EMBL" id="JAEOAQ010000007">
    <property type="protein sequence ID" value="KAG5417082.1"/>
    <property type="molecule type" value="Genomic_DNA"/>
</dbReference>
<feature type="disulfide bond" evidence="7">
    <location>
        <begin position="23"/>
        <end position="34"/>
    </location>
</feature>
<dbReference type="GO" id="GO:0005758">
    <property type="term" value="C:mitochondrial intermembrane space"/>
    <property type="evidence" value="ECO:0007669"/>
    <property type="project" value="UniProtKB-SubCell"/>
</dbReference>
<organism evidence="8 9">
    <name type="scientific">Candida metapsilosis</name>
    <dbReference type="NCBI Taxonomy" id="273372"/>
    <lineage>
        <taxon>Eukaryota</taxon>
        <taxon>Fungi</taxon>
        <taxon>Dikarya</taxon>
        <taxon>Ascomycota</taxon>
        <taxon>Saccharomycotina</taxon>
        <taxon>Pichiomycetes</taxon>
        <taxon>Debaryomycetaceae</taxon>
        <taxon>Candida/Lodderomyces clade</taxon>
        <taxon>Candida</taxon>
    </lineage>
</organism>
<keyword evidence="4" id="KW-0677">Repeat</keyword>
<keyword evidence="5" id="KW-0496">Mitochondrion</keyword>
<name>A0A8H8D9G0_9ASCO</name>
<gene>
    <name evidence="8" type="ORF">I9W82_004715</name>
</gene>
<feature type="disulfide bond" evidence="7">
    <location>
        <begin position="45"/>
        <end position="61"/>
    </location>
</feature>
<reference evidence="8 9" key="1">
    <citation type="submission" date="2020-12" db="EMBL/GenBank/DDBJ databases">
        <title>Effect of drift, selection, and recombination on the evolution of hybrid genomes in Candida yeast pathogens.</title>
        <authorList>
            <person name="Mixao V."/>
            <person name="Ksiezopolska E."/>
            <person name="Saus E."/>
            <person name="Boekhout T."/>
            <person name="Gacser A."/>
            <person name="Gabaldon T."/>
        </authorList>
    </citation>
    <scope>NUCLEOTIDE SEQUENCE [LARGE SCALE GENOMIC DNA]</scope>
    <source>
        <strain evidence="8 9">BP57</strain>
    </source>
</reference>
<dbReference type="FunFam" id="1.10.287.1130:FF:000008">
    <property type="entry name" value="Cx9C motif-containing protein 4, mitochondrial"/>
    <property type="match status" value="1"/>
</dbReference>
<dbReference type="PANTHER" id="PTHR15590">
    <property type="entry name" value="CX9C MOTIF-CONTAINING PROTEIN 4"/>
    <property type="match status" value="1"/>
</dbReference>
<dbReference type="AlphaFoldDB" id="A0A8H8D9G0"/>
<proteinExistence type="inferred from homology"/>
<comment type="similarity">
    <text evidence="2">Belongs to the CMC4 family.</text>
</comment>
<protein>
    <recommendedName>
        <fullName evidence="3">Cx9C motif-containing protein 4, mitochondrial</fullName>
    </recommendedName>
</protein>
<comment type="subcellular location">
    <subcellularLocation>
        <location evidence="1">Mitochondrion intermembrane space</location>
    </subcellularLocation>
</comment>
<dbReference type="PROSITE" id="PS51808">
    <property type="entry name" value="CHCH"/>
    <property type="match status" value="1"/>
</dbReference>
<evidence type="ECO:0000256" key="3">
    <source>
        <dbReference type="ARBA" id="ARBA00019406"/>
    </source>
</evidence>
<dbReference type="PANTHER" id="PTHR15590:SF0">
    <property type="entry name" value="CX9C MOTIF-CONTAINING PROTEIN 4"/>
    <property type="match status" value="1"/>
</dbReference>
<evidence type="ECO:0000256" key="2">
    <source>
        <dbReference type="ARBA" id="ARBA00009858"/>
    </source>
</evidence>
<dbReference type="Pfam" id="PF08991">
    <property type="entry name" value="CMC4"/>
    <property type="match status" value="1"/>
</dbReference>
<comment type="caution">
    <text evidence="8">The sequence shown here is derived from an EMBL/GenBank/DDBJ whole genome shotgun (WGS) entry which is preliminary data.</text>
</comment>
<sequence>MSESCEKDLSQTCKAKACAIQDCLQGNGYNEAKCTKYIDALYKCCKEFYEEHGPDAKSVCCPKFNLLQLKLEQRSLGKIDAEMIKQGRA</sequence>
<evidence type="ECO:0000256" key="6">
    <source>
        <dbReference type="ARBA" id="ARBA00023157"/>
    </source>
</evidence>
<dbReference type="GeneID" id="93653344"/>
<evidence type="ECO:0000313" key="8">
    <source>
        <dbReference type="EMBL" id="KAG5417082.1"/>
    </source>
</evidence>
<dbReference type="InterPro" id="IPR027179">
    <property type="entry name" value="CMC4"/>
</dbReference>
<dbReference type="SUPFAM" id="SSF47072">
    <property type="entry name" value="Cysteine alpha-hairpin motif"/>
    <property type="match status" value="1"/>
</dbReference>
<evidence type="ECO:0000313" key="9">
    <source>
        <dbReference type="Proteomes" id="UP000669133"/>
    </source>
</evidence>
<accession>A0A8H8D9G0</accession>
<keyword evidence="6 7" id="KW-1015">Disulfide bond</keyword>
<dbReference type="OrthoDB" id="13601at2759"/>
<dbReference type="Proteomes" id="UP000669133">
    <property type="component" value="Unassembled WGS sequence"/>
</dbReference>
<keyword evidence="9" id="KW-1185">Reference proteome</keyword>
<dbReference type="InterPro" id="IPR009069">
    <property type="entry name" value="Cys_alpha_HP_mot_SF"/>
</dbReference>
<feature type="disulfide bond" evidence="7">
    <location>
        <begin position="13"/>
        <end position="44"/>
    </location>
</feature>
<evidence type="ECO:0000256" key="1">
    <source>
        <dbReference type="ARBA" id="ARBA00004569"/>
    </source>
</evidence>
<dbReference type="Gene3D" id="1.10.287.1130">
    <property type="entry name" value="CytochromE C oxidase copper chaperone"/>
    <property type="match status" value="1"/>
</dbReference>